<proteinExistence type="predicted"/>
<gene>
    <name evidence="2" type="ORF">GCM10017774_78560</name>
</gene>
<evidence type="ECO:0000313" key="3">
    <source>
        <dbReference type="Proteomes" id="UP000605568"/>
    </source>
</evidence>
<reference evidence="3" key="1">
    <citation type="journal article" date="2019" name="Int. J. Syst. Evol. Microbiol.">
        <title>The Global Catalogue of Microorganisms (GCM) 10K type strain sequencing project: providing services to taxonomists for standard genome sequencing and annotation.</title>
        <authorList>
            <consortium name="The Broad Institute Genomics Platform"/>
            <consortium name="The Broad Institute Genome Sequencing Center for Infectious Disease"/>
            <person name="Wu L."/>
            <person name="Ma J."/>
        </authorList>
    </citation>
    <scope>NUCLEOTIDE SEQUENCE [LARGE SCALE GENOMIC DNA]</scope>
    <source>
        <strain evidence="3">CGMCC 4.7367</strain>
    </source>
</reference>
<dbReference type="Proteomes" id="UP000605568">
    <property type="component" value="Unassembled WGS sequence"/>
</dbReference>
<sequence length="124" mass="13760">MYPSRAEDGVEHLNQGGTVYKFDAVVVSCDLQRSSRKPTGRDHNAPIRTTASDHSAKRPNDLNTDCRRMSFAFNLNDLTSTCQVTSRDHVAPTVPPGRCDLNLVTKLSIQGGYQELELPWADVE</sequence>
<organism evidence="2 3">
    <name type="scientific">Lentzea cavernae</name>
    <dbReference type="NCBI Taxonomy" id="2020703"/>
    <lineage>
        <taxon>Bacteria</taxon>
        <taxon>Bacillati</taxon>
        <taxon>Actinomycetota</taxon>
        <taxon>Actinomycetes</taxon>
        <taxon>Pseudonocardiales</taxon>
        <taxon>Pseudonocardiaceae</taxon>
        <taxon>Lentzea</taxon>
    </lineage>
</organism>
<dbReference type="EMBL" id="BNAR01000018">
    <property type="protein sequence ID" value="GHH57949.1"/>
    <property type="molecule type" value="Genomic_DNA"/>
</dbReference>
<evidence type="ECO:0000313" key="2">
    <source>
        <dbReference type="EMBL" id="GHH57949.1"/>
    </source>
</evidence>
<comment type="caution">
    <text evidence="2">The sequence shown here is derived from an EMBL/GenBank/DDBJ whole genome shotgun (WGS) entry which is preliminary data.</text>
</comment>
<name>A0ABQ3MQP0_9PSEU</name>
<feature type="region of interest" description="Disordered" evidence="1">
    <location>
        <begin position="32"/>
        <end position="61"/>
    </location>
</feature>
<keyword evidence="3" id="KW-1185">Reference proteome</keyword>
<accession>A0ABQ3MQP0</accession>
<evidence type="ECO:0000256" key="1">
    <source>
        <dbReference type="SAM" id="MobiDB-lite"/>
    </source>
</evidence>
<protein>
    <submittedName>
        <fullName evidence="2">Uncharacterized protein</fullName>
    </submittedName>
</protein>